<sequence length="50" mass="5709">MDCGNRKFAFSTGAGDLEKKNIVLQSSAGLLITPNIRRRLERRSEETWEL</sequence>
<accession>A0A0B7BUW5</accession>
<reference evidence="1" key="1">
    <citation type="submission" date="2014-12" db="EMBL/GenBank/DDBJ databases">
        <title>Insight into the proteome of Arion vulgaris.</title>
        <authorList>
            <person name="Aradska J."/>
            <person name="Bulat T."/>
            <person name="Smidak R."/>
            <person name="Sarate P."/>
            <person name="Gangsoo J."/>
            <person name="Sialana F."/>
            <person name="Bilban M."/>
            <person name="Lubec G."/>
        </authorList>
    </citation>
    <scope>NUCLEOTIDE SEQUENCE</scope>
    <source>
        <tissue evidence="1">Skin</tissue>
    </source>
</reference>
<protein>
    <submittedName>
        <fullName evidence="1">Uncharacterized protein</fullName>
    </submittedName>
</protein>
<evidence type="ECO:0000313" key="1">
    <source>
        <dbReference type="EMBL" id="CEK96964.1"/>
    </source>
</evidence>
<organism evidence="1">
    <name type="scientific">Arion vulgaris</name>
    <dbReference type="NCBI Taxonomy" id="1028688"/>
    <lineage>
        <taxon>Eukaryota</taxon>
        <taxon>Metazoa</taxon>
        <taxon>Spiralia</taxon>
        <taxon>Lophotrochozoa</taxon>
        <taxon>Mollusca</taxon>
        <taxon>Gastropoda</taxon>
        <taxon>Heterobranchia</taxon>
        <taxon>Euthyneura</taxon>
        <taxon>Panpulmonata</taxon>
        <taxon>Eupulmonata</taxon>
        <taxon>Stylommatophora</taxon>
        <taxon>Helicina</taxon>
        <taxon>Arionoidea</taxon>
        <taxon>Arionidae</taxon>
        <taxon>Arion</taxon>
    </lineage>
</organism>
<dbReference type="AlphaFoldDB" id="A0A0B7BUW5"/>
<proteinExistence type="predicted"/>
<gene>
    <name evidence="1" type="primary">ORF214172</name>
</gene>
<name>A0A0B7BUW5_9EUPU</name>
<dbReference type="EMBL" id="HACG01050099">
    <property type="protein sequence ID" value="CEK96964.1"/>
    <property type="molecule type" value="Transcribed_RNA"/>
</dbReference>